<evidence type="ECO:0000313" key="2">
    <source>
        <dbReference type="EMBL" id="DAD40257.1"/>
    </source>
</evidence>
<dbReference type="Gene3D" id="3.10.50.40">
    <property type="match status" value="1"/>
</dbReference>
<dbReference type="InterPro" id="IPR046357">
    <property type="entry name" value="PPIase_dom_sf"/>
</dbReference>
<proteinExistence type="predicted"/>
<dbReference type="EMBL" id="DUZY01000005">
    <property type="protein sequence ID" value="DAD40257.1"/>
    <property type="molecule type" value="Genomic_DNA"/>
</dbReference>
<dbReference type="AlphaFoldDB" id="A0A822Z5Y9"/>
<dbReference type="PANTHER" id="PTHR31189:SF13">
    <property type="entry name" value="CUPINCIN"/>
    <property type="match status" value="1"/>
</dbReference>
<dbReference type="InterPro" id="IPR011051">
    <property type="entry name" value="RmlC_Cupin_sf"/>
</dbReference>
<dbReference type="PANTHER" id="PTHR31189">
    <property type="entry name" value="OS03G0336100 PROTEIN-RELATED"/>
    <property type="match status" value="1"/>
</dbReference>
<dbReference type="Proteomes" id="UP000607653">
    <property type="component" value="Unassembled WGS sequence"/>
</dbReference>
<comment type="caution">
    <text evidence="2">The sequence shown here is derived from an EMBL/GenBank/DDBJ whole genome shotgun (WGS) entry which is preliminary data.</text>
</comment>
<dbReference type="Gene3D" id="2.60.120.10">
    <property type="entry name" value="Jelly Rolls"/>
    <property type="match status" value="2"/>
</dbReference>
<organism evidence="2 3">
    <name type="scientific">Nelumbo nucifera</name>
    <name type="common">Sacred lotus</name>
    <dbReference type="NCBI Taxonomy" id="4432"/>
    <lineage>
        <taxon>Eukaryota</taxon>
        <taxon>Viridiplantae</taxon>
        <taxon>Streptophyta</taxon>
        <taxon>Embryophyta</taxon>
        <taxon>Tracheophyta</taxon>
        <taxon>Spermatophyta</taxon>
        <taxon>Magnoliopsida</taxon>
        <taxon>Proteales</taxon>
        <taxon>Nelumbonaceae</taxon>
        <taxon>Nelumbo</taxon>
    </lineage>
</organism>
<sequence>MSMDVDVQSQYDSVSANMDDTDIFDVPMPLVLLLLERFSSRFKILSGLDNYRLAILEAKPNTFLIPHHWDADVVVIIVKGKATINLVRNDNRESYNLECGDIARIPAGPMIYLVNRDDNENLQIVTLFRTISTPGHVSKFFSASSEDGESFYTAFSNEILEAALNTPKDKRMLGEKRKGVMREASKEQIKAMSEQASSSSKGGRWWSIHKSFIIPLGHVFTVVASEKENLQIIVFRINTQDNKRNFTARKEHNLAVSTLTIATAVPRPGLLQAFKSNPLSPSEQYLLLHLDSRVENQRIEYYYTVSEPCCELSFAPSGLGFCGVAVGTGPVAPLGELLNIHYTARFADGTVFDSNYKSAR</sequence>
<reference evidence="2 3" key="1">
    <citation type="journal article" date="2020" name="Mol. Biol. Evol.">
        <title>Distinct Expression and Methylation Patterns for Genes with Different Fates following a Single Whole-Genome Duplication in Flowering Plants.</title>
        <authorList>
            <person name="Shi T."/>
            <person name="Rahmani R.S."/>
            <person name="Gugger P.F."/>
            <person name="Wang M."/>
            <person name="Li H."/>
            <person name="Zhang Y."/>
            <person name="Li Z."/>
            <person name="Wang Q."/>
            <person name="Van de Peer Y."/>
            <person name="Marchal K."/>
            <person name="Chen J."/>
        </authorList>
    </citation>
    <scope>NUCLEOTIDE SEQUENCE [LARGE SCALE GENOMIC DNA]</scope>
    <source>
        <tissue evidence="2">Leaf</tissue>
    </source>
</reference>
<dbReference type="InterPro" id="IPR050253">
    <property type="entry name" value="Seed_Storage-Functional"/>
</dbReference>
<dbReference type="SUPFAM" id="SSF54534">
    <property type="entry name" value="FKBP-like"/>
    <property type="match status" value="1"/>
</dbReference>
<keyword evidence="3" id="KW-1185">Reference proteome</keyword>
<accession>A0A822Z5Y9</accession>
<gene>
    <name evidence="2" type="ORF">HUJ06_014580</name>
</gene>
<dbReference type="InterPro" id="IPR014710">
    <property type="entry name" value="RmlC-like_jellyroll"/>
</dbReference>
<dbReference type="Pfam" id="PF00190">
    <property type="entry name" value="Cupin_1"/>
    <property type="match status" value="1"/>
</dbReference>
<feature type="domain" description="Cupin type-1" evidence="1">
    <location>
        <begin position="21"/>
        <end position="172"/>
    </location>
</feature>
<dbReference type="CDD" id="cd02244">
    <property type="entry name" value="cupin_7S_vicilin-like_N"/>
    <property type="match status" value="1"/>
</dbReference>
<evidence type="ECO:0000259" key="1">
    <source>
        <dbReference type="SMART" id="SM00835"/>
    </source>
</evidence>
<dbReference type="SMART" id="SM00835">
    <property type="entry name" value="Cupin_1"/>
    <property type="match status" value="1"/>
</dbReference>
<protein>
    <recommendedName>
        <fullName evidence="1">Cupin type-1 domain-containing protein</fullName>
    </recommendedName>
</protein>
<dbReference type="InterPro" id="IPR006045">
    <property type="entry name" value="Cupin_1"/>
</dbReference>
<evidence type="ECO:0000313" key="3">
    <source>
        <dbReference type="Proteomes" id="UP000607653"/>
    </source>
</evidence>
<dbReference type="SUPFAM" id="SSF51182">
    <property type="entry name" value="RmlC-like cupins"/>
    <property type="match status" value="1"/>
</dbReference>
<dbReference type="GO" id="GO:0003755">
    <property type="term" value="F:peptidyl-prolyl cis-trans isomerase activity"/>
    <property type="evidence" value="ECO:0007669"/>
    <property type="project" value="InterPro"/>
</dbReference>
<name>A0A822Z5Y9_NELNU</name>